<dbReference type="Proteomes" id="UP000035740">
    <property type="component" value="Unassembled WGS sequence"/>
</dbReference>
<name>A0A0J8E2H8_BETVV</name>
<dbReference type="AlphaFoldDB" id="A0A0J8E2H8"/>
<sequence>MHSPFLSPATHPRRRSLTLAGDFRFSCDPRFLLIWSPKLHAKKLSSLSPAENSLLPLFHRRSLTLADDIASPANSTSSLALFSLTPTLLGACDSFSRKEGHSLLCSATSSALSLHCRVAAAWTELPSSVPPPT</sequence>
<dbReference type="EMBL" id="KQ090332">
    <property type="protein sequence ID" value="KMS97310.1"/>
    <property type="molecule type" value="Genomic_DNA"/>
</dbReference>
<dbReference type="Gramene" id="KMS97310">
    <property type="protein sequence ID" value="KMS97310"/>
    <property type="gene ID" value="BVRB_6g156320"/>
</dbReference>
<gene>
    <name evidence="1" type="ORF">BVRB_6g156320</name>
</gene>
<evidence type="ECO:0000313" key="2">
    <source>
        <dbReference type="Proteomes" id="UP000035740"/>
    </source>
</evidence>
<proteinExistence type="predicted"/>
<reference evidence="1 2" key="1">
    <citation type="journal article" date="2014" name="Nature">
        <title>The genome of the recently domesticated crop plant sugar beet (Beta vulgaris).</title>
        <authorList>
            <person name="Dohm J.C."/>
            <person name="Minoche A.E."/>
            <person name="Holtgrawe D."/>
            <person name="Capella-Gutierrez S."/>
            <person name="Zakrzewski F."/>
            <person name="Tafer H."/>
            <person name="Rupp O."/>
            <person name="Sorensen T.R."/>
            <person name="Stracke R."/>
            <person name="Reinhardt R."/>
            <person name="Goesmann A."/>
            <person name="Kraft T."/>
            <person name="Schulz B."/>
            <person name="Stadler P.F."/>
            <person name="Schmidt T."/>
            <person name="Gabaldon T."/>
            <person name="Lehrach H."/>
            <person name="Weisshaar B."/>
            <person name="Himmelbauer H."/>
        </authorList>
    </citation>
    <scope>NUCLEOTIDE SEQUENCE [LARGE SCALE GENOMIC DNA]</scope>
    <source>
        <tissue evidence="1">Taproot</tissue>
    </source>
</reference>
<evidence type="ECO:0000313" key="1">
    <source>
        <dbReference type="EMBL" id="KMS97310.1"/>
    </source>
</evidence>
<organism evidence="1 2">
    <name type="scientific">Beta vulgaris subsp. vulgaris</name>
    <name type="common">Beet</name>
    <dbReference type="NCBI Taxonomy" id="3555"/>
    <lineage>
        <taxon>Eukaryota</taxon>
        <taxon>Viridiplantae</taxon>
        <taxon>Streptophyta</taxon>
        <taxon>Embryophyta</taxon>
        <taxon>Tracheophyta</taxon>
        <taxon>Spermatophyta</taxon>
        <taxon>Magnoliopsida</taxon>
        <taxon>eudicotyledons</taxon>
        <taxon>Gunneridae</taxon>
        <taxon>Pentapetalae</taxon>
        <taxon>Caryophyllales</taxon>
        <taxon>Chenopodiaceae</taxon>
        <taxon>Betoideae</taxon>
        <taxon>Beta</taxon>
    </lineage>
</organism>
<feature type="non-terminal residue" evidence="1">
    <location>
        <position position="133"/>
    </location>
</feature>
<keyword evidence="2" id="KW-1185">Reference proteome</keyword>
<protein>
    <submittedName>
        <fullName evidence="1">Uncharacterized protein</fullName>
    </submittedName>
</protein>
<accession>A0A0J8E2H8</accession>